<dbReference type="Proteomes" id="UP000443353">
    <property type="component" value="Unassembled WGS sequence"/>
</dbReference>
<gene>
    <name evidence="2" type="ORF">GPY61_12185</name>
</gene>
<dbReference type="Pfam" id="PF06980">
    <property type="entry name" value="DUF1302"/>
    <property type="match status" value="1"/>
</dbReference>
<dbReference type="InterPro" id="IPR010727">
    <property type="entry name" value="DUF1302"/>
</dbReference>
<evidence type="ECO:0000313" key="2">
    <source>
        <dbReference type="EMBL" id="MVW60688.1"/>
    </source>
</evidence>
<protein>
    <submittedName>
        <fullName evidence="2">DUF1302 family protein</fullName>
    </submittedName>
</protein>
<evidence type="ECO:0000313" key="3">
    <source>
        <dbReference type="Proteomes" id="UP000443353"/>
    </source>
</evidence>
<proteinExistence type="predicted"/>
<keyword evidence="1" id="KW-0732">Signal</keyword>
<evidence type="ECO:0000256" key="1">
    <source>
        <dbReference type="SAM" id="SignalP"/>
    </source>
</evidence>
<feature type="chain" id="PRO_5031132535" evidence="1">
    <location>
        <begin position="23"/>
        <end position="541"/>
    </location>
</feature>
<name>A0A7X3FZC0_9BURK</name>
<feature type="signal peptide" evidence="1">
    <location>
        <begin position="1"/>
        <end position="22"/>
    </location>
</feature>
<accession>A0A7X3FZC0</accession>
<comment type="caution">
    <text evidence="2">The sequence shown here is derived from an EMBL/GenBank/DDBJ whole genome shotgun (WGS) entry which is preliminary data.</text>
</comment>
<keyword evidence="3" id="KW-1185">Reference proteome</keyword>
<reference evidence="2 3" key="1">
    <citation type="submission" date="2019-12" db="EMBL/GenBank/DDBJ databases">
        <authorList>
            <person name="Li C."/>
            <person name="Zhao J."/>
        </authorList>
    </citation>
    <scope>NUCLEOTIDE SEQUENCE [LARGE SCALE GENOMIC DNA]</scope>
    <source>
        <strain evidence="2 3">NEAU-DD11</strain>
    </source>
</reference>
<dbReference type="EMBL" id="WSES01000003">
    <property type="protein sequence ID" value="MVW60688.1"/>
    <property type="molecule type" value="Genomic_DNA"/>
</dbReference>
<sequence length="541" mass="58489">MTTTQTRAALAVFLAWAGAAQAATFQSGSISGSFDSTVTAGIGIRAQKQACTLVTAGASGDGAPAGCLAPTSGLGDQGDLNYDRGDAFTTYLKGTHELLLKLPDDWKFLGRVSWVRDFASTRTNDTVSATNPPGVGPLTDPAAQDLRFKARLLDFWVSKEFSLGEERARVRVGNQVISWGESLFLPGGINQTNAQDIMRLSQPGTQLKEVFLPAPIASFATGLGHGLNFEGYVQTNWNDNYFPPTGSYWSTVNGLGKGYAEYGFARHEPKNGGQYGASLRWQPEGTSLNVGFYAMRYHDKAPQLSVGNGLAWVFPEGRTLYGISANFPVGDWSIGTELSYRPKDAVAINPATSGCSYNGGNCYVDEKKFQWHVTGMLSLTPSEYGGILKALGGADTATLMAEAVVVRYPHLKSMYGADPVAAGLWGWGQEFNAAGTPEPVGTKTSWGYNLDFSWVYDGSVVPGWQVIPEIYYFQAVNGRTPNTAGLFMNGAKSANLTVTFMRNPATWQFAVNYGRFWGGERVFDQPLRDRGFVGAYVSRNF</sequence>
<dbReference type="RefSeq" id="WP_160408823.1">
    <property type="nucleotide sequence ID" value="NZ_WSES01000003.1"/>
</dbReference>
<organism evidence="2 3">
    <name type="scientific">Massilia cellulosiltytica</name>
    <dbReference type="NCBI Taxonomy" id="2683234"/>
    <lineage>
        <taxon>Bacteria</taxon>
        <taxon>Pseudomonadati</taxon>
        <taxon>Pseudomonadota</taxon>
        <taxon>Betaproteobacteria</taxon>
        <taxon>Burkholderiales</taxon>
        <taxon>Oxalobacteraceae</taxon>
        <taxon>Telluria group</taxon>
        <taxon>Massilia</taxon>
    </lineage>
</organism>
<dbReference type="AlphaFoldDB" id="A0A7X3FZC0"/>